<feature type="transmembrane region" description="Helical" evidence="10">
    <location>
        <begin position="293"/>
        <end position="314"/>
    </location>
</feature>
<dbReference type="SMART" id="SM00283">
    <property type="entry name" value="MA"/>
    <property type="match status" value="1"/>
</dbReference>
<keyword evidence="9" id="KW-0175">Coiled coil</keyword>
<keyword evidence="4 10" id="KW-1133">Transmembrane helix</keyword>
<comment type="similarity">
    <text evidence="7">Belongs to the methyl-accepting chemotaxis (MCP) protein family.</text>
</comment>
<keyword evidence="6 8" id="KW-0807">Transducer</keyword>
<dbReference type="STRING" id="402880.MmarC5_1544"/>
<dbReference type="InterPro" id="IPR033463">
    <property type="entry name" value="sCache_3"/>
</dbReference>
<feature type="domain" description="Methyl-accepting transducer" evidence="11">
    <location>
        <begin position="445"/>
        <end position="702"/>
    </location>
</feature>
<dbReference type="CDD" id="cd06225">
    <property type="entry name" value="HAMP"/>
    <property type="match status" value="1"/>
</dbReference>
<dbReference type="GO" id="GO:0007165">
    <property type="term" value="P:signal transduction"/>
    <property type="evidence" value="ECO:0007669"/>
    <property type="project" value="UniProtKB-KW"/>
</dbReference>
<protein>
    <submittedName>
        <fullName evidence="13">Methyl-accepting chemotaxis sensory transducer</fullName>
    </submittedName>
</protein>
<evidence type="ECO:0000256" key="9">
    <source>
        <dbReference type="SAM" id="Coils"/>
    </source>
</evidence>
<dbReference type="GO" id="GO:0005886">
    <property type="term" value="C:plasma membrane"/>
    <property type="evidence" value="ECO:0007669"/>
    <property type="project" value="UniProtKB-SubCell"/>
</dbReference>
<dbReference type="Pfam" id="PF00672">
    <property type="entry name" value="HAMP"/>
    <property type="match status" value="1"/>
</dbReference>
<dbReference type="PANTHER" id="PTHR32089">
    <property type="entry name" value="METHYL-ACCEPTING CHEMOTAXIS PROTEIN MCPB"/>
    <property type="match status" value="1"/>
</dbReference>
<evidence type="ECO:0000256" key="6">
    <source>
        <dbReference type="ARBA" id="ARBA00023224"/>
    </source>
</evidence>
<dbReference type="InterPro" id="IPR003660">
    <property type="entry name" value="HAMP_dom"/>
</dbReference>
<evidence type="ECO:0000256" key="2">
    <source>
        <dbReference type="ARBA" id="ARBA00022475"/>
    </source>
</evidence>
<keyword evidence="5 10" id="KW-0472">Membrane</keyword>
<dbReference type="SUPFAM" id="SSF103190">
    <property type="entry name" value="Sensory domain-like"/>
    <property type="match status" value="1"/>
</dbReference>
<name>A4G057_METM5</name>
<accession>A4G057</accession>
<dbReference type="HOGENOM" id="CLU_000445_107_19_2"/>
<feature type="domain" description="HAMP" evidence="12">
    <location>
        <begin position="382"/>
        <end position="426"/>
    </location>
</feature>
<dbReference type="Pfam" id="PF00015">
    <property type="entry name" value="MCPsignal"/>
    <property type="match status" value="1"/>
</dbReference>
<comment type="subcellular location">
    <subcellularLocation>
        <location evidence="1">Cell membrane</location>
        <topology evidence="1">Multi-pass membrane protein</topology>
    </subcellularLocation>
</comment>
<evidence type="ECO:0000256" key="8">
    <source>
        <dbReference type="PROSITE-ProRule" id="PRU00284"/>
    </source>
</evidence>
<dbReference type="PROSITE" id="PS50111">
    <property type="entry name" value="CHEMOTAXIS_TRANSDUC_2"/>
    <property type="match status" value="1"/>
</dbReference>
<feature type="domain" description="HAMP" evidence="12">
    <location>
        <begin position="317"/>
        <end position="369"/>
    </location>
</feature>
<gene>
    <name evidence="13" type="ordered locus">MmarC5_1544</name>
</gene>
<dbReference type="PANTHER" id="PTHR32089:SF112">
    <property type="entry name" value="LYSOZYME-LIKE PROTEIN-RELATED"/>
    <property type="match status" value="1"/>
</dbReference>
<dbReference type="GeneID" id="4929020"/>
<keyword evidence="2" id="KW-1003">Cell membrane</keyword>
<evidence type="ECO:0000259" key="11">
    <source>
        <dbReference type="PROSITE" id="PS50111"/>
    </source>
</evidence>
<dbReference type="OrthoDB" id="8523at2157"/>
<dbReference type="EMBL" id="CP000609">
    <property type="protein sequence ID" value="ABO35841.1"/>
    <property type="molecule type" value="Genomic_DNA"/>
</dbReference>
<dbReference type="SMART" id="SM00304">
    <property type="entry name" value="HAMP"/>
    <property type="match status" value="2"/>
</dbReference>
<evidence type="ECO:0000256" key="1">
    <source>
        <dbReference type="ARBA" id="ARBA00004651"/>
    </source>
</evidence>
<dbReference type="Pfam" id="PF17202">
    <property type="entry name" value="sCache_3_3"/>
    <property type="match status" value="1"/>
</dbReference>
<reference evidence="13 14" key="1">
    <citation type="submission" date="2007-03" db="EMBL/GenBank/DDBJ databases">
        <title>Complete sequence of chromosome of Methanococcus maripaludis C5.</title>
        <authorList>
            <consortium name="US DOE Joint Genome Institute"/>
            <person name="Copeland A."/>
            <person name="Lucas S."/>
            <person name="Lapidus A."/>
            <person name="Barry K."/>
            <person name="Glavina del Rio T."/>
            <person name="Dalin E."/>
            <person name="Tice H."/>
            <person name="Pitluck S."/>
            <person name="Chertkov O."/>
            <person name="Brettin T."/>
            <person name="Bruce D."/>
            <person name="Han C."/>
            <person name="Detter J.C."/>
            <person name="Schmutz J."/>
            <person name="Larimer F."/>
            <person name="Land M."/>
            <person name="Hauser L."/>
            <person name="Kyrpides N."/>
            <person name="Mikhailova N."/>
            <person name="Sieprawska-Lupa M."/>
            <person name="Whitman W.B."/>
            <person name="Richardson P."/>
        </authorList>
    </citation>
    <scope>NUCLEOTIDE SEQUENCE [LARGE SCALE GENOMIC DNA]</scope>
    <source>
        <strain evidence="14">C5 / ATCC BAA-1333</strain>
    </source>
</reference>
<dbReference type="RefSeq" id="WP_011869288.1">
    <property type="nucleotide sequence ID" value="NC_009135.1"/>
</dbReference>
<dbReference type="eggNOG" id="arCOG02320">
    <property type="taxonomic scope" value="Archaea"/>
</dbReference>
<evidence type="ECO:0000256" key="7">
    <source>
        <dbReference type="ARBA" id="ARBA00029447"/>
    </source>
</evidence>
<dbReference type="Gene3D" id="6.10.340.10">
    <property type="match status" value="1"/>
</dbReference>
<dbReference type="InterPro" id="IPR004089">
    <property type="entry name" value="MCPsignal_dom"/>
</dbReference>
<proteinExistence type="inferred from homology"/>
<evidence type="ECO:0000256" key="10">
    <source>
        <dbReference type="SAM" id="Phobius"/>
    </source>
</evidence>
<evidence type="ECO:0000256" key="3">
    <source>
        <dbReference type="ARBA" id="ARBA00022692"/>
    </source>
</evidence>
<organism evidence="13 14">
    <name type="scientific">Methanococcus maripaludis (strain C5 / ATCC BAA-1333)</name>
    <dbReference type="NCBI Taxonomy" id="402880"/>
    <lineage>
        <taxon>Archaea</taxon>
        <taxon>Methanobacteriati</taxon>
        <taxon>Methanobacteriota</taxon>
        <taxon>Methanomada group</taxon>
        <taxon>Methanococci</taxon>
        <taxon>Methanococcales</taxon>
        <taxon>Methanococcaceae</taxon>
        <taxon>Methanococcus</taxon>
    </lineage>
</organism>
<evidence type="ECO:0000313" key="13">
    <source>
        <dbReference type="EMBL" id="ABO35841.1"/>
    </source>
</evidence>
<dbReference type="PROSITE" id="PS50885">
    <property type="entry name" value="HAMP"/>
    <property type="match status" value="2"/>
</dbReference>
<keyword evidence="3 10" id="KW-0812">Transmembrane</keyword>
<dbReference type="KEGG" id="mmq:MmarC5_1544"/>
<evidence type="ECO:0000259" key="12">
    <source>
        <dbReference type="PROSITE" id="PS50885"/>
    </source>
</evidence>
<evidence type="ECO:0000256" key="4">
    <source>
        <dbReference type="ARBA" id="ARBA00022989"/>
    </source>
</evidence>
<sequence>MKILNTKKLGTKLLFFSVLTALIPILILGVIATNTVKDSMEVQGQDAIEKDLGISKAMFDEHVMQIVEITEYNTKNHELLTYMEEKDSYKLYNLASNLEESAGLDLVAFTDTQGQVIGSNLNKDVYISDIVKKLSSSGCKYSTEKISDELTNSISNGKISGIEGSLAIISVFPIQDSGSLIGYIVSIDVLNKDYTLVDGVKKSTRDVTTISLGKYRISTNVENNGQRAIGTAISDEIYNQVVLGKQDYYARADVLGVSHLCGYAPLYDCQGNAVGMVFTGTPAAPFDSVVSNILNSIIIIGILGMVIAILISIFTGKKVTKPVDELKKGAEIFGNGNYEHVVKVSTGDELEELANSFNGMAQNIKEMNELMDTDKKELGVTIKDVADTMTAVANGDFTVRADEKRKRNNLQKAINTAIRNVAQLIKDLREEVDLLNVQVQKVEDELKSAEETATQVTEAANQVAEASSDQSAKLQEASDQLENTYEVAKTVYTDAEETVRSAEEISENSENGVKKVENAISRMQGITNVIDDLGKSIQELGEDGKKINEVTDLIKDIAEQTGLLALNASIEAARAGEAGKGFAVVASEIKALAEEIKKSVENINHTIDGVHKRIGETMDLGLKGKDEVDKGVIAIDEVNDALLRIKESVNGAAIKINGIKQGAQSAADNTEGALKNAQDIASISEEFTATAEEVTASTEELNSIIEEIRGIAEEVTHVSERVTRKSGQFKI</sequence>
<feature type="coiled-coil region" evidence="9">
    <location>
        <begin position="400"/>
        <end position="498"/>
    </location>
</feature>
<dbReference type="InterPro" id="IPR029151">
    <property type="entry name" value="Sensor-like_sf"/>
</dbReference>
<dbReference type="Proteomes" id="UP000000253">
    <property type="component" value="Chromosome"/>
</dbReference>
<dbReference type="SUPFAM" id="SSF58104">
    <property type="entry name" value="Methyl-accepting chemotaxis protein (MCP) signaling domain"/>
    <property type="match status" value="1"/>
</dbReference>
<dbReference type="Gene3D" id="1.10.287.950">
    <property type="entry name" value="Methyl-accepting chemotaxis protein"/>
    <property type="match status" value="1"/>
</dbReference>
<dbReference type="AlphaFoldDB" id="A4G057"/>
<evidence type="ECO:0000313" key="14">
    <source>
        <dbReference type="Proteomes" id="UP000000253"/>
    </source>
</evidence>
<evidence type="ECO:0000256" key="5">
    <source>
        <dbReference type="ARBA" id="ARBA00023136"/>
    </source>
</evidence>